<gene>
    <name evidence="2" type="ORF">KC01_LOCUS32050</name>
</gene>
<reference evidence="2 3" key="1">
    <citation type="submission" date="2024-04" db="EMBL/GenBank/DDBJ databases">
        <authorList>
            <person name="Waldvogel A.-M."/>
            <person name="Schoenle A."/>
        </authorList>
    </citation>
    <scope>NUCLEOTIDE SEQUENCE [LARGE SCALE GENOMIC DNA]</scope>
</reference>
<keyword evidence="3" id="KW-1185">Reference proteome</keyword>
<evidence type="ECO:0000313" key="2">
    <source>
        <dbReference type="EMBL" id="CAL1604558.1"/>
    </source>
</evidence>
<accession>A0AAV2LQ97</accession>
<dbReference type="EMBL" id="OZ035826">
    <property type="protein sequence ID" value="CAL1604558.1"/>
    <property type="molecule type" value="Genomic_DNA"/>
</dbReference>
<evidence type="ECO:0000256" key="1">
    <source>
        <dbReference type="SAM" id="MobiDB-lite"/>
    </source>
</evidence>
<protein>
    <submittedName>
        <fullName evidence="2">Uncharacterized protein</fullName>
    </submittedName>
</protein>
<organism evidence="2 3">
    <name type="scientific">Knipowitschia caucasica</name>
    <name type="common">Caucasian dwarf goby</name>
    <name type="synonym">Pomatoschistus caucasicus</name>
    <dbReference type="NCBI Taxonomy" id="637954"/>
    <lineage>
        <taxon>Eukaryota</taxon>
        <taxon>Metazoa</taxon>
        <taxon>Chordata</taxon>
        <taxon>Craniata</taxon>
        <taxon>Vertebrata</taxon>
        <taxon>Euteleostomi</taxon>
        <taxon>Actinopterygii</taxon>
        <taxon>Neopterygii</taxon>
        <taxon>Teleostei</taxon>
        <taxon>Neoteleostei</taxon>
        <taxon>Acanthomorphata</taxon>
        <taxon>Gobiaria</taxon>
        <taxon>Gobiiformes</taxon>
        <taxon>Gobioidei</taxon>
        <taxon>Gobiidae</taxon>
        <taxon>Gobiinae</taxon>
        <taxon>Knipowitschia</taxon>
    </lineage>
</organism>
<sequence>MQTQRDPNRTALVIEEASWTSTTATAPTVLLYFPHPTTIMATEQELRDLVQQLQQPPDLQSGDLTPYCASAVKNPAILLGSVIMRRFIPQARPQHVATTSALQEAGNFNPLVPIQQPYPSPQQKSVWTRVLGQRGTPGHSHLHRTEKKEVSLITKPWSRLHNGERWGWCAGQSQAYQFKLQIMPKVTAVTSLPPLSLSALGASQLMCLEREATFEIPLLPLLSPCSSPHLPLPPLISLPPPPSPFAPSSPSPHSPPSISPFPPPTSPPPHSPLSFISSLSSFSSLSFLSSLLPLLPLLSPPPPYLFLPSPPPPHSGISQALILCSARAWGCA</sequence>
<feature type="region of interest" description="Disordered" evidence="1">
    <location>
        <begin position="241"/>
        <end position="266"/>
    </location>
</feature>
<evidence type="ECO:0000313" key="3">
    <source>
        <dbReference type="Proteomes" id="UP001497482"/>
    </source>
</evidence>
<dbReference type="Proteomes" id="UP001497482">
    <property type="component" value="Chromosome 4"/>
</dbReference>
<proteinExistence type="predicted"/>
<dbReference type="AlphaFoldDB" id="A0AAV2LQ97"/>
<name>A0AAV2LQ97_KNICA</name>